<evidence type="ECO:0000313" key="6">
    <source>
        <dbReference type="EMBL" id="OAY45267.1"/>
    </source>
</evidence>
<proteinExistence type="inferred from homology"/>
<dbReference type="EMBL" id="CM004393">
    <property type="protein sequence ID" value="OAY45267.1"/>
    <property type="molecule type" value="Genomic_DNA"/>
</dbReference>
<gene>
    <name evidence="6" type="ORF">MANES_07G046200v8</name>
</gene>
<evidence type="ECO:0000313" key="7">
    <source>
        <dbReference type="Proteomes" id="UP000091857"/>
    </source>
</evidence>
<dbReference type="AlphaFoldDB" id="A0A2C9VIH9"/>
<sequence length="83" mass="9301">MGEKEGKRDGSQTKLLLSRIDGAIQVRSDVDSTFYSLVGSGRSGGPPRLLSYRESIYLLSMYGRLSLEHRFKFGIDGKIKWST</sequence>
<evidence type="ECO:0000256" key="3">
    <source>
        <dbReference type="ARBA" id="ARBA00021456"/>
    </source>
</evidence>
<accession>A0A2C9VIH9</accession>
<reference evidence="7" key="1">
    <citation type="journal article" date="2016" name="Nat. Biotechnol.">
        <title>Sequencing wild and cultivated cassava and related species reveals extensive interspecific hybridization and genetic diversity.</title>
        <authorList>
            <person name="Bredeson J.V."/>
            <person name="Lyons J.B."/>
            <person name="Prochnik S.E."/>
            <person name="Wu G.A."/>
            <person name="Ha C.M."/>
            <person name="Edsinger-Gonzales E."/>
            <person name="Grimwood J."/>
            <person name="Schmutz J."/>
            <person name="Rabbi I.Y."/>
            <person name="Egesi C."/>
            <person name="Nauluvula P."/>
            <person name="Lebot V."/>
            <person name="Ndunguru J."/>
            <person name="Mkamilo G."/>
            <person name="Bart R.S."/>
            <person name="Setter T.L."/>
            <person name="Gleadow R.M."/>
            <person name="Kulakow P."/>
            <person name="Ferguson M.E."/>
            <person name="Rounsley S."/>
            <person name="Rokhsar D.S."/>
        </authorList>
    </citation>
    <scope>NUCLEOTIDE SEQUENCE [LARGE SCALE GENOMIC DNA]</scope>
    <source>
        <strain evidence="7">cv. AM560-2</strain>
    </source>
</reference>
<comment type="subcellular location">
    <subcellularLocation>
        <location evidence="1">Plastid</location>
        <location evidence="1">Chloroplast</location>
    </subcellularLocation>
</comment>
<dbReference type="Pfam" id="PF10839">
    <property type="entry name" value="DUF2647"/>
    <property type="match status" value="1"/>
</dbReference>
<keyword evidence="5" id="KW-0934">Plastid</keyword>
<dbReference type="GO" id="GO:0009507">
    <property type="term" value="C:chloroplast"/>
    <property type="evidence" value="ECO:0007669"/>
    <property type="project" value="UniProtKB-SubCell"/>
</dbReference>
<keyword evidence="7" id="KW-1185">Reference proteome</keyword>
<name>A0A2C9VIH9_MANES</name>
<dbReference type="InterPro" id="IPR022546">
    <property type="entry name" value="Uncharacterised_Ycf68"/>
</dbReference>
<evidence type="ECO:0000256" key="2">
    <source>
        <dbReference type="ARBA" id="ARBA00007638"/>
    </source>
</evidence>
<comment type="caution">
    <text evidence="6">The sequence shown here is derived from an EMBL/GenBank/DDBJ whole genome shotgun (WGS) entry which is preliminary data.</text>
</comment>
<dbReference type="Gramene" id="Manes.07G046200.1.v8.1">
    <property type="protein sequence ID" value="Manes.07G046200.1.v8.1.CDS"/>
    <property type="gene ID" value="Manes.07G046200.v8.1"/>
</dbReference>
<evidence type="ECO:0000256" key="1">
    <source>
        <dbReference type="ARBA" id="ARBA00004229"/>
    </source>
</evidence>
<dbReference type="PANTHER" id="PTHR34890">
    <property type="entry name" value="ORF16-LACZ FUSION PROTEIN-RELATED"/>
    <property type="match status" value="1"/>
</dbReference>
<evidence type="ECO:0000256" key="4">
    <source>
        <dbReference type="ARBA" id="ARBA00022528"/>
    </source>
</evidence>
<organism evidence="6 7">
    <name type="scientific">Manihot esculenta</name>
    <name type="common">Cassava</name>
    <name type="synonym">Jatropha manihot</name>
    <dbReference type="NCBI Taxonomy" id="3983"/>
    <lineage>
        <taxon>Eukaryota</taxon>
        <taxon>Viridiplantae</taxon>
        <taxon>Streptophyta</taxon>
        <taxon>Embryophyta</taxon>
        <taxon>Tracheophyta</taxon>
        <taxon>Spermatophyta</taxon>
        <taxon>Magnoliopsida</taxon>
        <taxon>eudicotyledons</taxon>
        <taxon>Gunneridae</taxon>
        <taxon>Pentapetalae</taxon>
        <taxon>rosids</taxon>
        <taxon>fabids</taxon>
        <taxon>Malpighiales</taxon>
        <taxon>Euphorbiaceae</taxon>
        <taxon>Crotonoideae</taxon>
        <taxon>Manihoteae</taxon>
        <taxon>Manihot</taxon>
    </lineage>
</organism>
<protein>
    <recommendedName>
        <fullName evidence="3">Uncharacterized protein ycf68</fullName>
    </recommendedName>
</protein>
<keyword evidence="4" id="KW-0150">Chloroplast</keyword>
<evidence type="ECO:0000256" key="5">
    <source>
        <dbReference type="ARBA" id="ARBA00022640"/>
    </source>
</evidence>
<comment type="similarity">
    <text evidence="2">Belongs to the ycf68 family.</text>
</comment>
<dbReference type="Proteomes" id="UP000091857">
    <property type="component" value="Chromosome 7"/>
</dbReference>